<name>A0ABS1WAX5_9GAMM</name>
<evidence type="ECO:0000313" key="2">
    <source>
        <dbReference type="EMBL" id="MBL7526509.1"/>
    </source>
</evidence>
<evidence type="ECO:0000313" key="3">
    <source>
        <dbReference type="Proteomes" id="UP000809910"/>
    </source>
</evidence>
<protein>
    <submittedName>
        <fullName evidence="2">Uncharacterized protein</fullName>
    </submittedName>
</protein>
<keyword evidence="1" id="KW-0472">Membrane</keyword>
<evidence type="ECO:0000256" key="1">
    <source>
        <dbReference type="SAM" id="Phobius"/>
    </source>
</evidence>
<comment type="caution">
    <text evidence="2">The sequence shown here is derived from an EMBL/GenBank/DDBJ whole genome shotgun (WGS) entry which is preliminary data.</text>
</comment>
<reference evidence="2 3" key="1">
    <citation type="submission" date="2020-12" db="EMBL/GenBank/DDBJ databases">
        <title>WGS of Legionella: environmental sample.</title>
        <authorList>
            <person name="Cristino S."/>
            <person name="Girolamini L."/>
            <person name="Salaris S."/>
            <person name="Pascale M.R."/>
            <person name="Mazzotta M."/>
            <person name="Orsini M."/>
            <person name="Grottola A."/>
        </authorList>
    </citation>
    <scope>NUCLEOTIDE SEQUENCE [LARGE SCALE GENOMIC DNA]</scope>
    <source>
        <strain evidence="2 3">30cs62</strain>
    </source>
</reference>
<dbReference type="RefSeq" id="WP_203110264.1">
    <property type="nucleotide sequence ID" value="NZ_JADOBG010000013.1"/>
</dbReference>
<organism evidence="2 3">
    <name type="scientific">Legionella bononiensis</name>
    <dbReference type="NCBI Taxonomy" id="2793102"/>
    <lineage>
        <taxon>Bacteria</taxon>
        <taxon>Pseudomonadati</taxon>
        <taxon>Pseudomonadota</taxon>
        <taxon>Gammaproteobacteria</taxon>
        <taxon>Legionellales</taxon>
        <taxon>Legionellaceae</taxon>
        <taxon>Legionella</taxon>
    </lineage>
</organism>
<dbReference type="Proteomes" id="UP000809910">
    <property type="component" value="Unassembled WGS sequence"/>
</dbReference>
<feature type="transmembrane region" description="Helical" evidence="1">
    <location>
        <begin position="145"/>
        <end position="166"/>
    </location>
</feature>
<dbReference type="CDD" id="cd21821">
    <property type="entry name" value="MavE"/>
    <property type="match status" value="1"/>
</dbReference>
<gene>
    <name evidence="2" type="ORF">I5282_07990</name>
</gene>
<keyword evidence="3" id="KW-1185">Reference proteome</keyword>
<sequence length="168" mass="18899">MTQFEKEFVLTCLDFFTQILSEKEELDQAIISFAGENTEQSRYHSNSSIPDSELWTDQDKLQFSAAFFEATARANYQFVTSPELSTQVTQAQTLWQNHYKPLLSSNTAAENRIITIIQNSNRIKADVNKTEPSDAPQNFVQDNPYTFFTALTALGVITAVGAAIVFKP</sequence>
<keyword evidence="1" id="KW-1133">Transmembrane helix</keyword>
<dbReference type="EMBL" id="JADWVN010000014">
    <property type="protein sequence ID" value="MBL7526509.1"/>
    <property type="molecule type" value="Genomic_DNA"/>
</dbReference>
<keyword evidence="1" id="KW-0812">Transmembrane</keyword>
<accession>A0ABS1WAX5</accession>
<proteinExistence type="predicted"/>